<dbReference type="Pfam" id="PF01168">
    <property type="entry name" value="Ala_racemase_N"/>
    <property type="match status" value="1"/>
</dbReference>
<dbReference type="RefSeq" id="WP_073343741.1">
    <property type="nucleotide sequence ID" value="NZ_BKAW01000006.1"/>
</dbReference>
<evidence type="ECO:0000256" key="1">
    <source>
        <dbReference type="ARBA" id="ARBA00001933"/>
    </source>
</evidence>
<dbReference type="Gene3D" id="3.20.20.10">
    <property type="entry name" value="Alanine racemase"/>
    <property type="match status" value="1"/>
</dbReference>
<proteinExistence type="predicted"/>
<dbReference type="SUPFAM" id="SSF51419">
    <property type="entry name" value="PLP-binding barrel"/>
    <property type="match status" value="1"/>
</dbReference>
<keyword evidence="3" id="KW-0413">Isomerase</keyword>
<comment type="cofactor">
    <cofactor evidence="1">
        <name>pyridoxal 5'-phosphate</name>
        <dbReference type="ChEBI" id="CHEBI:597326"/>
    </cofactor>
</comment>
<sequence length="353" mass="40395">MAKIKVNLSKIKYNAMTLSALLNQHHIDFTPVIKCVAGDEKIVEMFKNIGITHVADARISNIQKSTDKAMSYTLIRNSNRNELESLVHYVDTSVQTELATIRQINEIASNYDVKHNILLMVDWKDAREGVLTYDVIDYIKEIINMHHIYLKGLAFNFMCFNAIAPTEEDVKLINQFITSIEEVMHMQFDVISGGNSSMLLQMLYNDLGKINELRIGETLFRGIETTTNHSFDTLYQNAIILETEIVEIKPRINVNDGQHYLQAIVDIGNLDTDVNDIQPLHHQVKVLGATSDHLMIDLLNNEHYHIGDRIQFSLGYKALAQSMFVPNLPKDYKRDDIIEKMCYPQIKGILNKI</sequence>
<dbReference type="AlphaFoldDB" id="A0AB34AIA8"/>
<organism evidence="5 6">
    <name type="scientific">Staphylococcus ureilyticus</name>
    <name type="common">Staphylococcus cohnii subsp. urealyticus</name>
    <dbReference type="NCBI Taxonomy" id="94138"/>
    <lineage>
        <taxon>Bacteria</taxon>
        <taxon>Bacillati</taxon>
        <taxon>Bacillota</taxon>
        <taxon>Bacilli</taxon>
        <taxon>Bacillales</taxon>
        <taxon>Staphylococcaceae</taxon>
        <taxon>Staphylococcus</taxon>
        <taxon>Staphylococcus cohnii species complex</taxon>
    </lineage>
</organism>
<dbReference type="EMBL" id="BKAW01000006">
    <property type="protein sequence ID" value="GEQ02890.1"/>
    <property type="molecule type" value="Genomic_DNA"/>
</dbReference>
<accession>A0AB34AIA8</accession>
<evidence type="ECO:0000256" key="3">
    <source>
        <dbReference type="ARBA" id="ARBA00023235"/>
    </source>
</evidence>
<dbReference type="GO" id="GO:0005829">
    <property type="term" value="C:cytosol"/>
    <property type="evidence" value="ECO:0007669"/>
    <property type="project" value="TreeGrafter"/>
</dbReference>
<dbReference type="InterPro" id="IPR001608">
    <property type="entry name" value="Ala_racemase_N"/>
</dbReference>
<dbReference type="GO" id="GO:0008784">
    <property type="term" value="F:alanine racemase activity"/>
    <property type="evidence" value="ECO:0007669"/>
    <property type="project" value="TreeGrafter"/>
</dbReference>
<dbReference type="GO" id="GO:0030170">
    <property type="term" value="F:pyridoxal phosphate binding"/>
    <property type="evidence" value="ECO:0007669"/>
    <property type="project" value="TreeGrafter"/>
</dbReference>
<name>A0AB34AIA8_STAUR</name>
<dbReference type="PANTHER" id="PTHR30511">
    <property type="entry name" value="ALANINE RACEMASE"/>
    <property type="match status" value="1"/>
</dbReference>
<feature type="domain" description="Alanine racemase N-terminal" evidence="4">
    <location>
        <begin position="6"/>
        <end position="220"/>
    </location>
</feature>
<gene>
    <name evidence="5" type="ORF">SCO02_13310</name>
</gene>
<evidence type="ECO:0000259" key="4">
    <source>
        <dbReference type="Pfam" id="PF01168"/>
    </source>
</evidence>
<evidence type="ECO:0000313" key="5">
    <source>
        <dbReference type="EMBL" id="GEQ02890.1"/>
    </source>
</evidence>
<keyword evidence="6" id="KW-1185">Reference proteome</keyword>
<dbReference type="InterPro" id="IPR029066">
    <property type="entry name" value="PLP-binding_barrel"/>
</dbReference>
<evidence type="ECO:0000256" key="2">
    <source>
        <dbReference type="ARBA" id="ARBA00022898"/>
    </source>
</evidence>
<dbReference type="Proteomes" id="UP000321839">
    <property type="component" value="Unassembled WGS sequence"/>
</dbReference>
<comment type="caution">
    <text evidence="5">The sequence shown here is derived from an EMBL/GenBank/DDBJ whole genome shotgun (WGS) entry which is preliminary data.</text>
</comment>
<evidence type="ECO:0000313" key="6">
    <source>
        <dbReference type="Proteomes" id="UP000321839"/>
    </source>
</evidence>
<protein>
    <submittedName>
        <fullName evidence="5">Alanine racemase</fullName>
    </submittedName>
</protein>
<dbReference type="PANTHER" id="PTHR30511:SF3">
    <property type="entry name" value="LYSINE RACEMASE"/>
    <property type="match status" value="1"/>
</dbReference>
<dbReference type="InterPro" id="IPR000821">
    <property type="entry name" value="Ala_racemase"/>
</dbReference>
<keyword evidence="2" id="KW-0663">Pyridoxal phosphate</keyword>
<reference evidence="5 6" key="1">
    <citation type="submission" date="2019-07" db="EMBL/GenBank/DDBJ databases">
        <title>Whole genome shotgun sequence of Staphylococcus cohnii subsp. urealyticus NBRC 109766.</title>
        <authorList>
            <person name="Hosoyama A."/>
            <person name="Uohara A."/>
            <person name="Ohji S."/>
            <person name="Ichikawa N."/>
        </authorList>
    </citation>
    <scope>NUCLEOTIDE SEQUENCE [LARGE SCALE GENOMIC DNA]</scope>
    <source>
        <strain evidence="5 6">NBRC 109766</strain>
    </source>
</reference>